<keyword evidence="3" id="KW-1185">Reference proteome</keyword>
<dbReference type="Pfam" id="PF01814">
    <property type="entry name" value="Hemerythrin"/>
    <property type="match status" value="1"/>
</dbReference>
<evidence type="ECO:0000313" key="2">
    <source>
        <dbReference type="EMBL" id="MFD2518330.1"/>
    </source>
</evidence>
<feature type="domain" description="Hemerythrin-like" evidence="1">
    <location>
        <begin position="27"/>
        <end position="156"/>
    </location>
</feature>
<evidence type="ECO:0000313" key="3">
    <source>
        <dbReference type="Proteomes" id="UP001597468"/>
    </source>
</evidence>
<gene>
    <name evidence="2" type="ORF">ACFSTG_10530</name>
</gene>
<accession>A0ABW5J1G7</accession>
<dbReference type="RefSeq" id="WP_380752242.1">
    <property type="nucleotide sequence ID" value="NZ_JBHULT010000009.1"/>
</dbReference>
<dbReference type="Gene3D" id="1.20.120.520">
    <property type="entry name" value="nmb1532 protein domain like"/>
    <property type="match status" value="1"/>
</dbReference>
<reference evidence="3" key="1">
    <citation type="journal article" date="2019" name="Int. J. Syst. Evol. Microbiol.">
        <title>The Global Catalogue of Microorganisms (GCM) 10K type strain sequencing project: providing services to taxonomists for standard genome sequencing and annotation.</title>
        <authorList>
            <consortium name="The Broad Institute Genomics Platform"/>
            <consortium name="The Broad Institute Genome Sequencing Center for Infectious Disease"/>
            <person name="Wu L."/>
            <person name="Ma J."/>
        </authorList>
    </citation>
    <scope>NUCLEOTIDE SEQUENCE [LARGE SCALE GENOMIC DNA]</scope>
    <source>
        <strain evidence="3">KCTC 42585</strain>
    </source>
</reference>
<comment type="caution">
    <text evidence="2">The sequence shown here is derived from an EMBL/GenBank/DDBJ whole genome shotgun (WGS) entry which is preliminary data.</text>
</comment>
<proteinExistence type="predicted"/>
<dbReference type="EMBL" id="JBHULT010000009">
    <property type="protein sequence ID" value="MFD2518330.1"/>
    <property type="molecule type" value="Genomic_DNA"/>
</dbReference>
<sequence>MLLFLNGCGNKEDAATPSFSGISEAPEFLLEDHQAFLKQLEPFTSYKDSTGLIAKELYEVMEYHFKEEEDYVLPPLGILPALAKDRVPQESDKIMLQIEKFRKNETLMLAEHQMIGHFLIQLTRAAEREGHGELSGFEEALEKHAALEEEILFPAVLLIGDRLRPKLAEE</sequence>
<evidence type="ECO:0000259" key="1">
    <source>
        <dbReference type="Pfam" id="PF01814"/>
    </source>
</evidence>
<dbReference type="Proteomes" id="UP001597468">
    <property type="component" value="Unassembled WGS sequence"/>
</dbReference>
<dbReference type="InterPro" id="IPR012312">
    <property type="entry name" value="Hemerythrin-like"/>
</dbReference>
<name>A0ABW5J1G7_9FLAO</name>
<organism evidence="2 3">
    <name type="scientific">Salinimicrobium flavum</name>
    <dbReference type="NCBI Taxonomy" id="1737065"/>
    <lineage>
        <taxon>Bacteria</taxon>
        <taxon>Pseudomonadati</taxon>
        <taxon>Bacteroidota</taxon>
        <taxon>Flavobacteriia</taxon>
        <taxon>Flavobacteriales</taxon>
        <taxon>Flavobacteriaceae</taxon>
        <taxon>Salinimicrobium</taxon>
    </lineage>
</organism>
<protein>
    <submittedName>
        <fullName evidence="2">Hemerythrin domain-containing protein</fullName>
    </submittedName>
</protein>